<dbReference type="AlphaFoldDB" id="C4K6A6"/>
<organism evidence="1 2">
    <name type="scientific">Hamiltonella defensa subsp. Acyrthosiphon pisum (strain 5AT)</name>
    <dbReference type="NCBI Taxonomy" id="572265"/>
    <lineage>
        <taxon>Bacteria</taxon>
        <taxon>Pseudomonadati</taxon>
        <taxon>Pseudomonadota</taxon>
        <taxon>Gammaproteobacteria</taxon>
        <taxon>Enterobacterales</taxon>
        <taxon>Enterobacteriaceae</taxon>
        <taxon>aphid secondary symbionts</taxon>
        <taxon>Candidatus Williamhamiltonella</taxon>
    </lineage>
</organism>
<dbReference type="HOGENOM" id="CLU_3153511_0_0_6"/>
<dbReference type="Proteomes" id="UP000002334">
    <property type="component" value="Chromosome"/>
</dbReference>
<dbReference type="KEGG" id="hde:HDEF_1475"/>
<reference evidence="1 2" key="1">
    <citation type="journal article" date="2009" name="Proc. Natl. Acad. Sci. U.S.A.">
        <title>Hamiltonella defensa, genome evolution of protective bacterial endosymbiont from pathogenic ancestors.</title>
        <authorList>
            <person name="Degnan P.H."/>
            <person name="Yu Y."/>
            <person name="Sisneros N."/>
            <person name="Wing R.A."/>
            <person name="Moran N.A."/>
        </authorList>
    </citation>
    <scope>NUCLEOTIDE SEQUENCE [LARGE SCALE GENOMIC DNA]</scope>
    <source>
        <strain evidence="2">5AT</strain>
    </source>
</reference>
<keyword evidence="2" id="KW-1185">Reference proteome</keyword>
<proteinExistence type="predicted"/>
<accession>C4K6A6</accession>
<gene>
    <name evidence="1" type="ordered locus">HDEF_1475</name>
</gene>
<protein>
    <submittedName>
        <fullName evidence="1">Uncharacterized protein</fullName>
    </submittedName>
</protein>
<evidence type="ECO:0000313" key="2">
    <source>
        <dbReference type="Proteomes" id="UP000002334"/>
    </source>
</evidence>
<dbReference type="EMBL" id="CP001277">
    <property type="protein sequence ID" value="ACQ68099.1"/>
    <property type="molecule type" value="Genomic_DNA"/>
</dbReference>
<name>C4K6A6_HAMD5</name>
<sequence>MKGFSVVLVCTYQEYFYLSFFQIEEMQVYFVKKSFIIDHKKGDIKGDE</sequence>
<evidence type="ECO:0000313" key="1">
    <source>
        <dbReference type="EMBL" id="ACQ68099.1"/>
    </source>
</evidence>